<accession>A0A5B8VPI7</accession>
<evidence type="ECO:0008006" key="4">
    <source>
        <dbReference type="Google" id="ProtNLM"/>
    </source>
</evidence>
<keyword evidence="1" id="KW-0732">Signal</keyword>
<name>A0A5B8VPI7_9BACT</name>
<feature type="signal peptide" evidence="1">
    <location>
        <begin position="1"/>
        <end position="21"/>
    </location>
</feature>
<dbReference type="EMBL" id="CP042434">
    <property type="protein sequence ID" value="QEC72802.1"/>
    <property type="molecule type" value="Genomic_DNA"/>
</dbReference>
<organism evidence="2 3">
    <name type="scientific">Arachidicoccus ginsenosidivorans</name>
    <dbReference type="NCBI Taxonomy" id="496057"/>
    <lineage>
        <taxon>Bacteria</taxon>
        <taxon>Pseudomonadati</taxon>
        <taxon>Bacteroidota</taxon>
        <taxon>Chitinophagia</taxon>
        <taxon>Chitinophagales</taxon>
        <taxon>Chitinophagaceae</taxon>
        <taxon>Arachidicoccus</taxon>
    </lineage>
</organism>
<evidence type="ECO:0000256" key="1">
    <source>
        <dbReference type="SAM" id="SignalP"/>
    </source>
</evidence>
<gene>
    <name evidence="2" type="ORF">FSB73_15065</name>
</gene>
<dbReference type="KEGG" id="agi:FSB73_15065"/>
<dbReference type="OrthoDB" id="664859at2"/>
<sequence>MKIKMLFSTLLVFSAATSLHAQYFDPHTDLITGKSPTNNITIPLKEGYSLDLGRGNKLFIPRVNSYPGSKSGLKGLLPTAQLIEAVKATYARFKDSLQDPLTVKKIQYLDFNGKIKTLVSQKPATEEKLYYTADGQTSMVKPQMDSITIARVDSTANYYRPAVIIFTLNSISDFSKVANSALIDQFIDSIEAAIPAKVASHAPWKYFMYGNYTLNNQNSFSGNLNSTLNVQRTFTIGFSADIQNIKNHFVPSASIGISMFNYFKKQPNSYNGFGLYWTPYFFFDKDQNGKTKTYRNDFLFATYTTITDRKDIGNKLDIFLPISLGYLIHRKGDFLEKNTFGFNAFGVKYGNATLKPFIYFHNFIKGVTPSIQLSIGIGK</sequence>
<reference evidence="2 3" key="1">
    <citation type="journal article" date="2017" name="Int. J. Syst. Evol. Microbiol.">
        <title>Arachidicoccus ginsenosidivorans sp. nov., with ginsenoside-converting activity isolated from ginseng cultivating soil.</title>
        <authorList>
            <person name="Siddiqi M.Z."/>
            <person name="Aslam Z."/>
            <person name="Im W.T."/>
        </authorList>
    </citation>
    <scope>NUCLEOTIDE SEQUENCE [LARGE SCALE GENOMIC DNA]</scope>
    <source>
        <strain evidence="2 3">Gsoil 809</strain>
    </source>
</reference>
<feature type="chain" id="PRO_5022942645" description="DUF3575 domain-containing protein" evidence="1">
    <location>
        <begin position="22"/>
        <end position="379"/>
    </location>
</feature>
<dbReference type="Proteomes" id="UP000321291">
    <property type="component" value="Chromosome"/>
</dbReference>
<proteinExistence type="predicted"/>
<keyword evidence="3" id="KW-1185">Reference proteome</keyword>
<dbReference type="RefSeq" id="WP_146783928.1">
    <property type="nucleotide sequence ID" value="NZ_CP042434.1"/>
</dbReference>
<evidence type="ECO:0000313" key="3">
    <source>
        <dbReference type="Proteomes" id="UP000321291"/>
    </source>
</evidence>
<dbReference type="AlphaFoldDB" id="A0A5B8VPI7"/>
<evidence type="ECO:0000313" key="2">
    <source>
        <dbReference type="EMBL" id="QEC72802.1"/>
    </source>
</evidence>
<protein>
    <recommendedName>
        <fullName evidence="4">DUF3575 domain-containing protein</fullName>
    </recommendedName>
</protein>